<evidence type="ECO:0000313" key="1">
    <source>
        <dbReference type="EMBL" id="EON72505.1"/>
    </source>
</evidence>
<name>R7ZEF1_LYSSH</name>
<reference evidence="1 2" key="1">
    <citation type="submission" date="2013-04" db="EMBL/GenBank/DDBJ databases">
        <title>Draft genome of the heavy metal tolerant bacterium Lysinibacillus sphaericus strain OT4b.31.</title>
        <authorList>
            <person name="Pena-Montenegro T.D."/>
            <person name="Dussan J."/>
        </authorList>
    </citation>
    <scope>NUCLEOTIDE SEQUENCE [LARGE SCALE GENOMIC DNA]</scope>
    <source>
        <strain evidence="1 2">OT4b.31</strain>
    </source>
</reference>
<sequence length="41" mass="4668">MKDINLKMLAIDQMVPEDHLVRKLEAAIDFNVIYPLVASLV</sequence>
<dbReference type="EMBL" id="AQPX01000017">
    <property type="protein sequence ID" value="EON72505.1"/>
    <property type="molecule type" value="Genomic_DNA"/>
</dbReference>
<dbReference type="PATRIC" id="fig|1285586.5.peg.2065"/>
<gene>
    <name evidence="1" type="ORF">H131_10208</name>
</gene>
<dbReference type="Proteomes" id="UP000013911">
    <property type="component" value="Unassembled WGS sequence"/>
</dbReference>
<dbReference type="RefSeq" id="WP_010858990.1">
    <property type="nucleotide sequence ID" value="NZ_KB933398.1"/>
</dbReference>
<proteinExistence type="predicted"/>
<dbReference type="AlphaFoldDB" id="R7ZEF1"/>
<organism evidence="1 2">
    <name type="scientific">Lysinibacillus sphaericus OT4b.31</name>
    <dbReference type="NCBI Taxonomy" id="1285586"/>
    <lineage>
        <taxon>Bacteria</taxon>
        <taxon>Bacillati</taxon>
        <taxon>Bacillota</taxon>
        <taxon>Bacilli</taxon>
        <taxon>Bacillales</taxon>
        <taxon>Bacillaceae</taxon>
        <taxon>Lysinibacillus</taxon>
    </lineage>
</organism>
<accession>R7ZEF1</accession>
<dbReference type="HOGENOM" id="CLU_3272406_0_0_9"/>
<evidence type="ECO:0000313" key="2">
    <source>
        <dbReference type="Proteomes" id="UP000013911"/>
    </source>
</evidence>
<comment type="caution">
    <text evidence="1">The sequence shown here is derived from an EMBL/GenBank/DDBJ whole genome shotgun (WGS) entry which is preliminary data.</text>
</comment>
<protein>
    <submittedName>
        <fullName evidence="1">Transposase</fullName>
    </submittedName>
</protein>